<comment type="catalytic activity">
    <reaction evidence="11">
        <text>2,5-diamino-6-(1-D-ribitylamino)pyrimidin-4(3H)-one 5'-phosphate + NAD(+) = 2,5-diamino-6-(1-D-ribosylamino)pyrimidin-4(3H)-one 5'-phosphate + NADH + H(+)</text>
        <dbReference type="Rhea" id="RHEA:27274"/>
        <dbReference type="ChEBI" id="CHEBI:15378"/>
        <dbReference type="ChEBI" id="CHEBI:57540"/>
        <dbReference type="ChEBI" id="CHEBI:57945"/>
        <dbReference type="ChEBI" id="CHEBI:58890"/>
        <dbReference type="ChEBI" id="CHEBI:59545"/>
        <dbReference type="EC" id="1.1.1.302"/>
    </reaction>
</comment>
<evidence type="ECO:0000256" key="7">
    <source>
        <dbReference type="ARBA" id="ARBA00022857"/>
    </source>
</evidence>
<dbReference type="InterPro" id="IPR024072">
    <property type="entry name" value="DHFR-like_dom_sf"/>
</dbReference>
<dbReference type="GO" id="GO:0008703">
    <property type="term" value="F:5-amino-6-(5-phosphoribosylamino)uracil reductase activity"/>
    <property type="evidence" value="ECO:0007669"/>
    <property type="project" value="InterPro"/>
</dbReference>
<keyword evidence="8" id="KW-0560">Oxidoreductase</keyword>
<keyword evidence="7" id="KW-0521">NADP</keyword>
<evidence type="ECO:0000256" key="3">
    <source>
        <dbReference type="ARBA" id="ARBA00009723"/>
    </source>
</evidence>
<evidence type="ECO:0000259" key="13">
    <source>
        <dbReference type="Pfam" id="PF01872"/>
    </source>
</evidence>
<protein>
    <recommendedName>
        <fullName evidence="5">2,5-diamino-6-ribosylamino-4(3H)-pyrimidinone 5'-phosphate reductase</fullName>
        <ecNumber evidence="4">1.1.1.302</ecNumber>
    </recommendedName>
    <alternativeName>
        <fullName evidence="10">2,5-diamino-6-(5-phospho-D-ribosylamino)pyrimidin-4(3H)-one reductase</fullName>
    </alternativeName>
    <alternativeName>
        <fullName evidence="9">2,5-diamino-6-ribitylamino-4(3H)-pyrimidinone 5'-phosphate synthase</fullName>
    </alternativeName>
</protein>
<dbReference type="InterPro" id="IPR002734">
    <property type="entry name" value="RibDG_C"/>
</dbReference>
<dbReference type="OrthoDB" id="5432at2759"/>
<dbReference type="EMBL" id="KZ819664">
    <property type="protein sequence ID" value="PWN29040.1"/>
    <property type="molecule type" value="Genomic_DNA"/>
</dbReference>
<dbReference type="GeneID" id="37027519"/>
<sequence>MAMTHYLRTVHDAILVGVGTVINDNPRLNARLLPNPPAPAQQPRPIILDTHLRTPAGCRLLTNYQQGLGRQPVILHSEGCEGQDQKHPRVDLEAAGAQLIALRTLDWDNILEALGKGGLKVQRLMVEGGARVIETLLTSSSRSDGDGRAGGLIDSLVITVSPNFAGSDATGYKSPRWQDVVVKTGKESVAPRDGQEEVEEGAQFHVAKKAWFGDDAVWMWKRGEKPADK</sequence>
<dbReference type="Pfam" id="PF01872">
    <property type="entry name" value="RibD_C"/>
    <property type="match status" value="1"/>
</dbReference>
<comment type="catalytic activity">
    <reaction evidence="12">
        <text>2,5-diamino-6-(1-D-ribitylamino)pyrimidin-4(3H)-one 5'-phosphate + NADP(+) = 2,5-diamino-6-(1-D-ribosylamino)pyrimidin-4(3H)-one 5'-phosphate + NADPH + H(+)</text>
        <dbReference type="Rhea" id="RHEA:27278"/>
        <dbReference type="ChEBI" id="CHEBI:15378"/>
        <dbReference type="ChEBI" id="CHEBI:57783"/>
        <dbReference type="ChEBI" id="CHEBI:58349"/>
        <dbReference type="ChEBI" id="CHEBI:58890"/>
        <dbReference type="ChEBI" id="CHEBI:59545"/>
        <dbReference type="EC" id="1.1.1.302"/>
    </reaction>
</comment>
<keyword evidence="15" id="KW-1185">Reference proteome</keyword>
<organism evidence="14 15">
    <name type="scientific">Jaminaea rosea</name>
    <dbReference type="NCBI Taxonomy" id="1569628"/>
    <lineage>
        <taxon>Eukaryota</taxon>
        <taxon>Fungi</taxon>
        <taxon>Dikarya</taxon>
        <taxon>Basidiomycota</taxon>
        <taxon>Ustilaginomycotina</taxon>
        <taxon>Exobasidiomycetes</taxon>
        <taxon>Microstromatales</taxon>
        <taxon>Microstromatales incertae sedis</taxon>
        <taxon>Jaminaea</taxon>
    </lineage>
</organism>
<accession>A0A316UUQ3</accession>
<evidence type="ECO:0000256" key="2">
    <source>
        <dbReference type="ARBA" id="ARBA00005104"/>
    </source>
</evidence>
<dbReference type="AlphaFoldDB" id="A0A316UUQ3"/>
<dbReference type="SUPFAM" id="SSF53597">
    <property type="entry name" value="Dihydrofolate reductase-like"/>
    <property type="match status" value="1"/>
</dbReference>
<keyword evidence="6" id="KW-0686">Riboflavin biosynthesis</keyword>
<evidence type="ECO:0000256" key="11">
    <source>
        <dbReference type="ARBA" id="ARBA00047550"/>
    </source>
</evidence>
<dbReference type="EC" id="1.1.1.302" evidence="4"/>
<evidence type="ECO:0000256" key="4">
    <source>
        <dbReference type="ARBA" id="ARBA00012851"/>
    </source>
</evidence>
<evidence type="ECO:0000256" key="9">
    <source>
        <dbReference type="ARBA" id="ARBA00030073"/>
    </source>
</evidence>
<reference evidence="14 15" key="1">
    <citation type="journal article" date="2018" name="Mol. Biol. Evol.">
        <title>Broad Genomic Sampling Reveals a Smut Pathogenic Ancestry of the Fungal Clade Ustilaginomycotina.</title>
        <authorList>
            <person name="Kijpornyongpan T."/>
            <person name="Mondo S.J."/>
            <person name="Barry K."/>
            <person name="Sandor L."/>
            <person name="Lee J."/>
            <person name="Lipzen A."/>
            <person name="Pangilinan J."/>
            <person name="LaButti K."/>
            <person name="Hainaut M."/>
            <person name="Henrissat B."/>
            <person name="Grigoriev I.V."/>
            <person name="Spatafora J.W."/>
            <person name="Aime M.C."/>
        </authorList>
    </citation>
    <scope>NUCLEOTIDE SEQUENCE [LARGE SCALE GENOMIC DNA]</scope>
    <source>
        <strain evidence="14 15">MCA 5214</strain>
    </source>
</reference>
<dbReference type="GO" id="GO:0009231">
    <property type="term" value="P:riboflavin biosynthetic process"/>
    <property type="evidence" value="ECO:0007669"/>
    <property type="project" value="UniProtKB-KW"/>
</dbReference>
<name>A0A316UUQ3_9BASI</name>
<evidence type="ECO:0000256" key="6">
    <source>
        <dbReference type="ARBA" id="ARBA00022619"/>
    </source>
</evidence>
<dbReference type="InterPro" id="IPR050765">
    <property type="entry name" value="Riboflavin_Biosynth_HTPR"/>
</dbReference>
<comment type="function">
    <text evidence="1">Catalyzes an early step in riboflavin biosynthesis, the NADPH-dependent reduction of the ribose side chain of 2,5-diamino-6-ribosylamino-4(3H)-pyrimidinone 5'-phosphate, yielding 2,5-diamino-6-ribitylamino-4(3H)-pyrimidinone 5'-phosphate.</text>
</comment>
<evidence type="ECO:0000256" key="8">
    <source>
        <dbReference type="ARBA" id="ARBA00023002"/>
    </source>
</evidence>
<comment type="pathway">
    <text evidence="2">Cofactor biosynthesis; riboflavin biosynthesis.</text>
</comment>
<evidence type="ECO:0000313" key="14">
    <source>
        <dbReference type="EMBL" id="PWN29040.1"/>
    </source>
</evidence>
<gene>
    <name evidence="14" type="ORF">BDZ90DRAFT_231041</name>
</gene>
<dbReference type="PANTHER" id="PTHR38011:SF7">
    <property type="entry name" value="2,5-DIAMINO-6-RIBOSYLAMINO-4(3H)-PYRIMIDINONE 5'-PHOSPHATE REDUCTASE"/>
    <property type="match status" value="1"/>
</dbReference>
<evidence type="ECO:0000256" key="1">
    <source>
        <dbReference type="ARBA" id="ARBA00003555"/>
    </source>
</evidence>
<evidence type="ECO:0000313" key="15">
    <source>
        <dbReference type="Proteomes" id="UP000245884"/>
    </source>
</evidence>
<proteinExistence type="inferred from homology"/>
<evidence type="ECO:0000256" key="10">
    <source>
        <dbReference type="ARBA" id="ARBA00031630"/>
    </source>
</evidence>
<evidence type="ECO:0000256" key="12">
    <source>
        <dbReference type="ARBA" id="ARBA00049020"/>
    </source>
</evidence>
<dbReference type="PANTHER" id="PTHR38011">
    <property type="entry name" value="DIHYDROFOLATE REDUCTASE FAMILY PROTEIN (AFU_ORTHOLOGUE AFUA_8G06820)"/>
    <property type="match status" value="1"/>
</dbReference>
<feature type="domain" description="Bacterial bifunctional deaminase-reductase C-terminal" evidence="13">
    <location>
        <begin position="2"/>
        <end position="170"/>
    </location>
</feature>
<evidence type="ECO:0000256" key="5">
    <source>
        <dbReference type="ARBA" id="ARBA00015035"/>
    </source>
</evidence>
<dbReference type="Gene3D" id="3.40.430.10">
    <property type="entry name" value="Dihydrofolate Reductase, subunit A"/>
    <property type="match status" value="1"/>
</dbReference>
<comment type="similarity">
    <text evidence="3">Belongs to the HTP reductase family.</text>
</comment>
<dbReference type="STRING" id="1569628.A0A316UUQ3"/>
<dbReference type="Proteomes" id="UP000245884">
    <property type="component" value="Unassembled WGS sequence"/>
</dbReference>
<dbReference type="RefSeq" id="XP_025363652.1">
    <property type="nucleotide sequence ID" value="XM_025505696.1"/>
</dbReference>